<reference evidence="2 3" key="1">
    <citation type="submission" date="2017-05" db="EMBL/GenBank/DDBJ databases">
        <title>Genome sequence of Acetobacter pasteurianus subsp. ascendens strain SRCM101447.</title>
        <authorList>
            <person name="Cho S.H."/>
        </authorList>
    </citation>
    <scope>NUCLEOTIDE SEQUENCE [LARGE SCALE GENOMIC DNA]</scope>
    <source>
        <strain evidence="2 3">SRCM101447</strain>
        <plasmid evidence="3">Plasmid pap1447-1 sequence</plasmid>
    </source>
</reference>
<dbReference type="RefSeq" id="WP_087636542.1">
    <property type="nucleotide sequence ID" value="NZ_CP021525.1"/>
</dbReference>
<dbReference type="EMBL" id="CP021525">
    <property type="protein sequence ID" value="ARW11937.1"/>
    <property type="molecule type" value="Genomic_DNA"/>
</dbReference>
<dbReference type="AlphaFoldDB" id="A0A1Y0VB22"/>
<feature type="region of interest" description="Disordered" evidence="1">
    <location>
        <begin position="190"/>
        <end position="211"/>
    </location>
</feature>
<geneLocation type="plasmid" evidence="3">
    <name>pap1447-1 sequence</name>
</geneLocation>
<gene>
    <name evidence="2" type="ORF">S101447_02900</name>
</gene>
<proteinExistence type="predicted"/>
<evidence type="ECO:0000313" key="2">
    <source>
        <dbReference type="EMBL" id="ARW11937.1"/>
    </source>
</evidence>
<sequence length="211" mass="24057">MTSKKTSRTKKPIVPKAPEDPARHRYTEEEMDALIEQAWPEDKVEAYFRAEREDAPIPVVHDFTVMRPQTARLAKALSEMFPGQFKGVEIGLWPPINAEDGMIDVIYLGESWIVQLGYDGYEPSRLGFVNATCDGLDYMETLEIDCGLYQGSGFDSYEAEFPLNEADRAEFMDYMRRNFGRPAEKVILVREDDPDADQSNGDRVVPFRKSS</sequence>
<accession>A0A1Y0VB22</accession>
<evidence type="ECO:0000313" key="3">
    <source>
        <dbReference type="Proteomes" id="UP000195633"/>
    </source>
</evidence>
<feature type="compositionally biased region" description="Basic residues" evidence="1">
    <location>
        <begin position="1"/>
        <end position="13"/>
    </location>
</feature>
<protein>
    <submittedName>
        <fullName evidence="2">Uncharacterized protein</fullName>
    </submittedName>
</protein>
<keyword evidence="2" id="KW-0614">Plasmid</keyword>
<organism evidence="2 3">
    <name type="scientific">Acetobacter ascendens</name>
    <dbReference type="NCBI Taxonomy" id="481146"/>
    <lineage>
        <taxon>Bacteria</taxon>
        <taxon>Pseudomonadati</taxon>
        <taxon>Pseudomonadota</taxon>
        <taxon>Alphaproteobacteria</taxon>
        <taxon>Acetobacterales</taxon>
        <taxon>Acetobacteraceae</taxon>
        <taxon>Acetobacter</taxon>
    </lineage>
</organism>
<evidence type="ECO:0000256" key="1">
    <source>
        <dbReference type="SAM" id="MobiDB-lite"/>
    </source>
</evidence>
<feature type="region of interest" description="Disordered" evidence="1">
    <location>
        <begin position="1"/>
        <end position="24"/>
    </location>
</feature>
<name>A0A1Y0VB22_9PROT</name>
<dbReference type="Proteomes" id="UP000195633">
    <property type="component" value="Plasmid pAP1447-1"/>
</dbReference>